<feature type="region of interest" description="Disordered" evidence="1">
    <location>
        <begin position="142"/>
        <end position="183"/>
    </location>
</feature>
<evidence type="ECO:0000313" key="2">
    <source>
        <dbReference type="EMBL" id="KAF7349764.1"/>
    </source>
</evidence>
<accession>A0A8H7CTG4</accession>
<protein>
    <submittedName>
        <fullName evidence="2">Uncharacterized protein</fullName>
    </submittedName>
</protein>
<feature type="compositionally biased region" description="Basic and acidic residues" evidence="1">
    <location>
        <begin position="155"/>
        <end position="169"/>
    </location>
</feature>
<gene>
    <name evidence="2" type="ORF">MSAN_01703600</name>
</gene>
<keyword evidence="3" id="KW-1185">Reference proteome</keyword>
<reference evidence="2" key="1">
    <citation type="submission" date="2020-05" db="EMBL/GenBank/DDBJ databases">
        <title>Mycena genomes resolve the evolution of fungal bioluminescence.</title>
        <authorList>
            <person name="Tsai I.J."/>
        </authorList>
    </citation>
    <scope>NUCLEOTIDE SEQUENCE</scope>
    <source>
        <strain evidence="2">160909Yilan</strain>
    </source>
</reference>
<name>A0A8H7CTG4_9AGAR</name>
<proteinExistence type="predicted"/>
<organism evidence="2 3">
    <name type="scientific">Mycena sanguinolenta</name>
    <dbReference type="NCBI Taxonomy" id="230812"/>
    <lineage>
        <taxon>Eukaryota</taxon>
        <taxon>Fungi</taxon>
        <taxon>Dikarya</taxon>
        <taxon>Basidiomycota</taxon>
        <taxon>Agaricomycotina</taxon>
        <taxon>Agaricomycetes</taxon>
        <taxon>Agaricomycetidae</taxon>
        <taxon>Agaricales</taxon>
        <taxon>Marasmiineae</taxon>
        <taxon>Mycenaceae</taxon>
        <taxon>Mycena</taxon>
    </lineage>
</organism>
<evidence type="ECO:0000313" key="3">
    <source>
        <dbReference type="Proteomes" id="UP000623467"/>
    </source>
</evidence>
<dbReference type="Proteomes" id="UP000623467">
    <property type="component" value="Unassembled WGS sequence"/>
</dbReference>
<dbReference type="EMBL" id="JACAZH010000015">
    <property type="protein sequence ID" value="KAF7349764.1"/>
    <property type="molecule type" value="Genomic_DNA"/>
</dbReference>
<evidence type="ECO:0000256" key="1">
    <source>
        <dbReference type="SAM" id="MobiDB-lite"/>
    </source>
</evidence>
<comment type="caution">
    <text evidence="2">The sequence shown here is derived from an EMBL/GenBank/DDBJ whole genome shotgun (WGS) entry which is preliminary data.</text>
</comment>
<dbReference type="AlphaFoldDB" id="A0A8H7CTG4"/>
<sequence length="223" mass="25089">MFRPRSHTMWHSQLHCLFSQLQTASNHEDFVLVESVTFALRISACERNPPDGYLFLCSPGNFQSGKTSFRWPACPAYWSLDSCGKDRLSTEDASSLGFPSLTLKTRVHGNFWDEAAYAALRKIHEVKGIDPECQDPARELGYSLRGSSVPSPEEDGTRHATSDDERSQDFSENDPPESREEFSSVDIGPRWLYSLGQFAELVKFGIIVALASVPAYERAQKEF</sequence>